<gene>
    <name evidence="2" type="ORF">D0Y65_030937</name>
</gene>
<feature type="domain" description="VOC" evidence="1">
    <location>
        <begin position="94"/>
        <end position="216"/>
    </location>
</feature>
<evidence type="ECO:0000313" key="3">
    <source>
        <dbReference type="Proteomes" id="UP000289340"/>
    </source>
</evidence>
<proteinExistence type="predicted"/>
<evidence type="ECO:0000259" key="1">
    <source>
        <dbReference type="PROSITE" id="PS51819"/>
    </source>
</evidence>
<name>A0A445I5X1_GLYSO</name>
<feature type="non-terminal residue" evidence="2">
    <location>
        <position position="1"/>
    </location>
</feature>
<organism evidence="2 3">
    <name type="scientific">Glycine soja</name>
    <name type="common">Wild soybean</name>
    <dbReference type="NCBI Taxonomy" id="3848"/>
    <lineage>
        <taxon>Eukaryota</taxon>
        <taxon>Viridiplantae</taxon>
        <taxon>Streptophyta</taxon>
        <taxon>Embryophyta</taxon>
        <taxon>Tracheophyta</taxon>
        <taxon>Spermatophyta</taxon>
        <taxon>Magnoliopsida</taxon>
        <taxon>eudicotyledons</taxon>
        <taxon>Gunneridae</taxon>
        <taxon>Pentapetalae</taxon>
        <taxon>rosids</taxon>
        <taxon>fabids</taxon>
        <taxon>Fabales</taxon>
        <taxon>Fabaceae</taxon>
        <taxon>Papilionoideae</taxon>
        <taxon>50 kb inversion clade</taxon>
        <taxon>NPAAA clade</taxon>
        <taxon>indigoferoid/millettioid clade</taxon>
        <taxon>Phaseoleae</taxon>
        <taxon>Glycine</taxon>
        <taxon>Glycine subgen. Soja</taxon>
    </lineage>
</organism>
<accession>A0A445I5X1</accession>
<dbReference type="PROSITE" id="PS51819">
    <property type="entry name" value="VOC"/>
    <property type="match status" value="1"/>
</dbReference>
<dbReference type="Proteomes" id="UP000289340">
    <property type="component" value="Chromosome 11"/>
</dbReference>
<sequence length="252" mass="28674">RFSAGLKFNKYPITFPKIDITSIVISKMLHSLLSFDKLLLQISEYNFSVNKKVIHGINVGCFCYIIRNIGRFLPKGDLKLKGKDGMANPLQLKSLNHISIVCASVEKSVDFYVNVLGFSPIKRPSSLDFNGAWLFNYGIGIHLLQSENPEGMPKTAPINPKDNHISFQCESIAAVEKRLQQMKIEYVKNRVEESGTYVDQLFFHDPDGMMIEICNCDNIPVVPLTEDKVWSCSRFNCNIQNHQQQIQQMIPM</sequence>
<dbReference type="InterPro" id="IPR004360">
    <property type="entry name" value="Glyas_Fos-R_dOase_dom"/>
</dbReference>
<dbReference type="InterPro" id="IPR037523">
    <property type="entry name" value="VOC_core"/>
</dbReference>
<reference evidence="2 3" key="1">
    <citation type="submission" date="2018-09" db="EMBL/GenBank/DDBJ databases">
        <title>A high-quality reference genome of wild soybean provides a powerful tool to mine soybean genomes.</title>
        <authorList>
            <person name="Xie M."/>
            <person name="Chung C.Y.L."/>
            <person name="Li M.-W."/>
            <person name="Wong F.-L."/>
            <person name="Chan T.-F."/>
            <person name="Lam H.-M."/>
        </authorList>
    </citation>
    <scope>NUCLEOTIDE SEQUENCE [LARGE SCALE GENOMIC DNA]</scope>
    <source>
        <strain evidence="3">cv. W05</strain>
        <tissue evidence="2">Hypocotyl of etiolated seedlings</tissue>
    </source>
</reference>
<comment type="caution">
    <text evidence="2">The sequence shown here is derived from an EMBL/GenBank/DDBJ whole genome shotgun (WGS) entry which is preliminary data.</text>
</comment>
<protein>
    <recommendedName>
        <fullName evidence="1">VOC domain-containing protein</fullName>
    </recommendedName>
</protein>
<dbReference type="InterPro" id="IPR029068">
    <property type="entry name" value="Glyas_Bleomycin-R_OHBP_Dase"/>
</dbReference>
<dbReference type="PANTHER" id="PTHR46142">
    <property type="match status" value="1"/>
</dbReference>
<dbReference type="SUPFAM" id="SSF54593">
    <property type="entry name" value="Glyoxalase/Bleomycin resistance protein/Dihydroxybiphenyl dioxygenase"/>
    <property type="match status" value="1"/>
</dbReference>
<dbReference type="CDD" id="cd07245">
    <property type="entry name" value="VOC_like"/>
    <property type="match status" value="1"/>
</dbReference>
<dbReference type="PANTHER" id="PTHR46142:SF14">
    <property type="entry name" value="METHYLMALONYL-COA EPIMERASE, MITOCHONDRIAL-LIKE"/>
    <property type="match status" value="1"/>
</dbReference>
<dbReference type="Gene3D" id="3.10.180.10">
    <property type="entry name" value="2,3-Dihydroxybiphenyl 1,2-Dioxygenase, domain 1"/>
    <property type="match status" value="1"/>
</dbReference>
<dbReference type="EMBL" id="QZWG01000011">
    <property type="protein sequence ID" value="RZB81433.1"/>
    <property type="molecule type" value="Genomic_DNA"/>
</dbReference>
<evidence type="ECO:0000313" key="2">
    <source>
        <dbReference type="EMBL" id="RZB81433.1"/>
    </source>
</evidence>
<dbReference type="AlphaFoldDB" id="A0A445I5X1"/>
<dbReference type="Pfam" id="PF00903">
    <property type="entry name" value="Glyoxalase"/>
    <property type="match status" value="1"/>
</dbReference>
<keyword evidence="3" id="KW-1185">Reference proteome</keyword>